<keyword evidence="3" id="KW-0804">Transcription</keyword>
<dbReference type="Gene3D" id="1.10.10.10">
    <property type="entry name" value="Winged helix-like DNA-binding domain superfamily/Winged helix DNA-binding domain"/>
    <property type="match status" value="1"/>
</dbReference>
<dbReference type="PRINTS" id="PR00038">
    <property type="entry name" value="HTHLUXR"/>
</dbReference>
<dbReference type="GO" id="GO:0003677">
    <property type="term" value="F:DNA binding"/>
    <property type="evidence" value="ECO:0007669"/>
    <property type="project" value="UniProtKB-KW"/>
</dbReference>
<evidence type="ECO:0000313" key="5">
    <source>
        <dbReference type="EMBL" id="GGM80411.1"/>
    </source>
</evidence>
<dbReference type="Proteomes" id="UP000642070">
    <property type="component" value="Unassembled WGS sequence"/>
</dbReference>
<dbReference type="PROSITE" id="PS50043">
    <property type="entry name" value="HTH_LUXR_2"/>
    <property type="match status" value="1"/>
</dbReference>
<comment type="caution">
    <text evidence="5">The sequence shown here is derived from an EMBL/GenBank/DDBJ whole genome shotgun (WGS) entry which is preliminary data.</text>
</comment>
<dbReference type="InterPro" id="IPR036388">
    <property type="entry name" value="WH-like_DNA-bd_sf"/>
</dbReference>
<evidence type="ECO:0000259" key="4">
    <source>
        <dbReference type="PROSITE" id="PS50043"/>
    </source>
</evidence>
<dbReference type="SUPFAM" id="SSF46894">
    <property type="entry name" value="C-terminal effector domain of the bipartite response regulators"/>
    <property type="match status" value="1"/>
</dbReference>
<dbReference type="PANTHER" id="PTHR44688:SF16">
    <property type="entry name" value="DNA-BINDING TRANSCRIPTIONAL ACTIVATOR DEVR_DOSR"/>
    <property type="match status" value="1"/>
</dbReference>
<evidence type="ECO:0000313" key="6">
    <source>
        <dbReference type="Proteomes" id="UP000642070"/>
    </source>
</evidence>
<name>A0A917UEW5_9ACTN</name>
<dbReference type="InterPro" id="IPR000792">
    <property type="entry name" value="Tscrpt_reg_LuxR_C"/>
</dbReference>
<evidence type="ECO:0000256" key="2">
    <source>
        <dbReference type="ARBA" id="ARBA00023125"/>
    </source>
</evidence>
<accession>A0A917UEW5</accession>
<evidence type="ECO:0000256" key="3">
    <source>
        <dbReference type="ARBA" id="ARBA00023163"/>
    </source>
</evidence>
<dbReference type="InterPro" id="IPR016032">
    <property type="entry name" value="Sig_transdc_resp-reg_C-effctor"/>
</dbReference>
<reference evidence="5" key="1">
    <citation type="journal article" date="2014" name="Int. J. Syst. Evol. Microbiol.">
        <title>Complete genome sequence of Corynebacterium casei LMG S-19264T (=DSM 44701T), isolated from a smear-ripened cheese.</title>
        <authorList>
            <consortium name="US DOE Joint Genome Institute (JGI-PGF)"/>
            <person name="Walter F."/>
            <person name="Albersmeier A."/>
            <person name="Kalinowski J."/>
            <person name="Ruckert C."/>
        </authorList>
    </citation>
    <scope>NUCLEOTIDE SEQUENCE</scope>
    <source>
        <strain evidence="5">JCM 19831</strain>
    </source>
</reference>
<keyword evidence="1" id="KW-0805">Transcription regulation</keyword>
<dbReference type="RefSeq" id="WP_190256891.1">
    <property type="nucleotide sequence ID" value="NZ_BMPI01000083.1"/>
</dbReference>
<protein>
    <recommendedName>
        <fullName evidence="4">HTH luxR-type domain-containing protein</fullName>
    </recommendedName>
</protein>
<dbReference type="CDD" id="cd06170">
    <property type="entry name" value="LuxR_C_like"/>
    <property type="match status" value="1"/>
</dbReference>
<organism evidence="5 6">
    <name type="scientific">Dactylosporangium sucinum</name>
    <dbReference type="NCBI Taxonomy" id="1424081"/>
    <lineage>
        <taxon>Bacteria</taxon>
        <taxon>Bacillati</taxon>
        <taxon>Actinomycetota</taxon>
        <taxon>Actinomycetes</taxon>
        <taxon>Micromonosporales</taxon>
        <taxon>Micromonosporaceae</taxon>
        <taxon>Dactylosporangium</taxon>
    </lineage>
</organism>
<feature type="domain" description="HTH luxR-type" evidence="4">
    <location>
        <begin position="42"/>
        <end position="107"/>
    </location>
</feature>
<dbReference type="AlphaFoldDB" id="A0A917UEW5"/>
<evidence type="ECO:0000256" key="1">
    <source>
        <dbReference type="ARBA" id="ARBA00023015"/>
    </source>
</evidence>
<dbReference type="PANTHER" id="PTHR44688">
    <property type="entry name" value="DNA-BINDING TRANSCRIPTIONAL ACTIVATOR DEVR_DOSR"/>
    <property type="match status" value="1"/>
</dbReference>
<proteinExistence type="predicted"/>
<dbReference type="SMART" id="SM00421">
    <property type="entry name" value="HTH_LUXR"/>
    <property type="match status" value="1"/>
</dbReference>
<dbReference type="EMBL" id="BMPI01000083">
    <property type="protein sequence ID" value="GGM80411.1"/>
    <property type="molecule type" value="Genomic_DNA"/>
</dbReference>
<dbReference type="Pfam" id="PF00196">
    <property type="entry name" value="GerE"/>
    <property type="match status" value="1"/>
</dbReference>
<reference evidence="5" key="2">
    <citation type="submission" date="2020-09" db="EMBL/GenBank/DDBJ databases">
        <authorList>
            <person name="Sun Q."/>
            <person name="Ohkuma M."/>
        </authorList>
    </citation>
    <scope>NUCLEOTIDE SEQUENCE</scope>
    <source>
        <strain evidence="5">JCM 19831</strain>
    </source>
</reference>
<sequence>MERLAETLLRGLQASGLRPVLVYDLESAGETVVVAVVSPDRPSTGWAALSDRERDVARLAGRAMTNRQIARRMGISQHTVNYHLRQVFRKLGIASRVSLAGHIPFPE</sequence>
<keyword evidence="6" id="KW-1185">Reference proteome</keyword>
<dbReference type="GO" id="GO:0006355">
    <property type="term" value="P:regulation of DNA-templated transcription"/>
    <property type="evidence" value="ECO:0007669"/>
    <property type="project" value="InterPro"/>
</dbReference>
<gene>
    <name evidence="5" type="ORF">GCM10007977_097360</name>
</gene>
<keyword evidence="2" id="KW-0238">DNA-binding</keyword>